<dbReference type="PANTHER" id="PTHR21659">
    <property type="entry name" value="HYDROPHOBIC PROTEIN RCI2 LOW TEMPERATURE AND SALT RESPONSIVE PROTEIN LTI6 -RELATED"/>
    <property type="match status" value="1"/>
</dbReference>
<accession>A0A178ZHP8</accession>
<evidence type="ECO:0000256" key="3">
    <source>
        <dbReference type="ARBA" id="ARBA00022692"/>
    </source>
</evidence>
<organism evidence="7 8">
    <name type="scientific">Fonsecaea erecta</name>
    <dbReference type="NCBI Taxonomy" id="1367422"/>
    <lineage>
        <taxon>Eukaryota</taxon>
        <taxon>Fungi</taxon>
        <taxon>Dikarya</taxon>
        <taxon>Ascomycota</taxon>
        <taxon>Pezizomycotina</taxon>
        <taxon>Eurotiomycetes</taxon>
        <taxon>Chaetothyriomycetidae</taxon>
        <taxon>Chaetothyriales</taxon>
        <taxon>Herpotrichiellaceae</taxon>
        <taxon>Fonsecaea</taxon>
    </lineage>
</organism>
<dbReference type="RefSeq" id="XP_018692080.1">
    <property type="nucleotide sequence ID" value="XM_018839312.1"/>
</dbReference>
<feature type="transmembrane region" description="Helical" evidence="6">
    <location>
        <begin position="84"/>
        <end position="102"/>
    </location>
</feature>
<evidence type="ECO:0000256" key="6">
    <source>
        <dbReference type="SAM" id="Phobius"/>
    </source>
</evidence>
<evidence type="ECO:0000313" key="7">
    <source>
        <dbReference type="EMBL" id="OAP58713.1"/>
    </source>
</evidence>
<protein>
    <recommendedName>
        <fullName evidence="9">Plasma membrane proteolipid 3</fullName>
    </recommendedName>
</protein>
<dbReference type="OrthoDB" id="2802411at2759"/>
<dbReference type="InterPro" id="IPR000612">
    <property type="entry name" value="PMP3"/>
</dbReference>
<reference evidence="7 8" key="1">
    <citation type="submission" date="2016-04" db="EMBL/GenBank/DDBJ databases">
        <title>Draft genome of Fonsecaea erecta CBS 125763.</title>
        <authorList>
            <person name="Weiss V.A."/>
            <person name="Vicente V.A."/>
            <person name="Raittz R.T."/>
            <person name="Moreno L.F."/>
            <person name="De Souza E.M."/>
            <person name="Pedrosa F.O."/>
            <person name="Steffens M.B."/>
            <person name="Faoro H."/>
            <person name="Tadra-Sfeir M.Z."/>
            <person name="Najafzadeh M.J."/>
            <person name="Felipe M.S."/>
            <person name="Teixeira M."/>
            <person name="Sun J."/>
            <person name="Xi L."/>
            <person name="Gomes R."/>
            <person name="De Azevedo C.M."/>
            <person name="Salgado C.G."/>
            <person name="Da Silva M.B."/>
            <person name="Nascimento M.F."/>
            <person name="Queiroz-Telles F."/>
            <person name="Attili D.S."/>
            <person name="Gorbushina A."/>
        </authorList>
    </citation>
    <scope>NUCLEOTIDE SEQUENCE [LARGE SCALE GENOMIC DNA]</scope>
    <source>
        <strain evidence="7 8">CBS 125763</strain>
    </source>
</reference>
<evidence type="ECO:0000313" key="8">
    <source>
        <dbReference type="Proteomes" id="UP000078343"/>
    </source>
</evidence>
<evidence type="ECO:0000256" key="5">
    <source>
        <dbReference type="ARBA" id="ARBA00023136"/>
    </source>
</evidence>
<dbReference type="EMBL" id="LVYI01000006">
    <property type="protein sequence ID" value="OAP58713.1"/>
    <property type="molecule type" value="Genomic_DNA"/>
</dbReference>
<keyword evidence="4 6" id="KW-1133">Transmembrane helix</keyword>
<evidence type="ECO:0008006" key="9">
    <source>
        <dbReference type="Google" id="ProtNLM"/>
    </source>
</evidence>
<keyword evidence="8" id="KW-1185">Reference proteome</keyword>
<comment type="subcellular location">
    <subcellularLocation>
        <location evidence="1">Membrane</location>
    </subcellularLocation>
</comment>
<dbReference type="PANTHER" id="PTHR21659:SF112">
    <property type="entry name" value="PROTEIN SNA2-RELATED"/>
    <property type="match status" value="1"/>
</dbReference>
<sequence>MNEHSRIPDENLLVLPVLVRGCVDIEITFLQNLAYKSTCFIILDSPGRPNNQLKKEEQPQKHTKTQLNTPTSIMSRLALSASDVLLYVLALFLPPVAVLLKTGFGGDFIINILLCLLWWFPGIIHAWWVLYRYDRSRTEEETYILKQTT</sequence>
<dbReference type="GO" id="GO:0016020">
    <property type="term" value="C:membrane"/>
    <property type="evidence" value="ECO:0007669"/>
    <property type="project" value="UniProtKB-SubCell"/>
</dbReference>
<evidence type="ECO:0000256" key="1">
    <source>
        <dbReference type="ARBA" id="ARBA00004370"/>
    </source>
</evidence>
<dbReference type="GeneID" id="30011971"/>
<comment type="similarity">
    <text evidence="2">Belongs to the UPF0057 (PMP3) family.</text>
</comment>
<evidence type="ECO:0000256" key="4">
    <source>
        <dbReference type="ARBA" id="ARBA00022989"/>
    </source>
</evidence>
<evidence type="ECO:0000256" key="2">
    <source>
        <dbReference type="ARBA" id="ARBA00009530"/>
    </source>
</evidence>
<dbReference type="Proteomes" id="UP000078343">
    <property type="component" value="Unassembled WGS sequence"/>
</dbReference>
<name>A0A178ZHP8_9EURO</name>
<comment type="caution">
    <text evidence="7">The sequence shown here is derived from an EMBL/GenBank/DDBJ whole genome shotgun (WGS) entry which is preliminary data.</text>
</comment>
<keyword evidence="5 6" id="KW-0472">Membrane</keyword>
<feature type="transmembrane region" description="Helical" evidence="6">
    <location>
        <begin position="108"/>
        <end position="130"/>
    </location>
</feature>
<keyword evidence="3 6" id="KW-0812">Transmembrane</keyword>
<dbReference type="AlphaFoldDB" id="A0A178ZHP8"/>
<dbReference type="PROSITE" id="PS01309">
    <property type="entry name" value="UPF0057"/>
    <property type="match status" value="1"/>
</dbReference>
<proteinExistence type="inferred from homology"/>
<dbReference type="STRING" id="1367422.A0A178ZHP8"/>
<gene>
    <name evidence="7" type="ORF">AYL99_07803</name>
</gene>
<dbReference type="Pfam" id="PF01679">
    <property type="entry name" value="Pmp3"/>
    <property type="match status" value="1"/>
</dbReference>